<organism evidence="2 3">
    <name type="scientific">Juglans regia</name>
    <name type="common">English walnut</name>
    <dbReference type="NCBI Taxonomy" id="51240"/>
    <lineage>
        <taxon>Eukaryota</taxon>
        <taxon>Viridiplantae</taxon>
        <taxon>Streptophyta</taxon>
        <taxon>Embryophyta</taxon>
        <taxon>Tracheophyta</taxon>
        <taxon>Spermatophyta</taxon>
        <taxon>Magnoliopsida</taxon>
        <taxon>eudicotyledons</taxon>
        <taxon>Gunneridae</taxon>
        <taxon>Pentapetalae</taxon>
        <taxon>rosids</taxon>
        <taxon>fabids</taxon>
        <taxon>Fagales</taxon>
        <taxon>Juglandaceae</taxon>
        <taxon>Juglans</taxon>
    </lineage>
</organism>
<dbReference type="AlphaFoldDB" id="A0A2I4H3F2"/>
<dbReference type="PANTHER" id="PTHR33564">
    <property type="entry name" value="TRANSMEMBRANE PROTEIN"/>
    <property type="match status" value="1"/>
</dbReference>
<feature type="compositionally biased region" description="Basic and acidic residues" evidence="1">
    <location>
        <begin position="69"/>
        <end position="96"/>
    </location>
</feature>
<keyword evidence="2" id="KW-1185">Reference proteome</keyword>
<dbReference type="PANTHER" id="PTHR33564:SF15">
    <property type="entry name" value="PROTEIN, PUTATIVE-RELATED"/>
    <property type="match status" value="1"/>
</dbReference>
<name>A0A2I4H3F2_JUGRE</name>
<feature type="region of interest" description="Disordered" evidence="1">
    <location>
        <begin position="60"/>
        <end position="96"/>
    </location>
</feature>
<dbReference type="STRING" id="51240.A0A2I4H3F2"/>
<dbReference type="RefSeq" id="XP_018850654.1">
    <property type="nucleotide sequence ID" value="XM_018995109.2"/>
</dbReference>
<dbReference type="Proteomes" id="UP000235220">
    <property type="component" value="Chromosome 7"/>
</dbReference>
<protein>
    <submittedName>
        <fullName evidence="3">Uncharacterized protein LOC109013126</fullName>
    </submittedName>
</protein>
<dbReference type="FunCoup" id="A0A2I4H3F2">
    <property type="interactions" value="318"/>
</dbReference>
<evidence type="ECO:0000256" key="1">
    <source>
        <dbReference type="SAM" id="MobiDB-lite"/>
    </source>
</evidence>
<proteinExistence type="predicted"/>
<accession>A0A2I4H3F2</accession>
<evidence type="ECO:0000313" key="2">
    <source>
        <dbReference type="Proteomes" id="UP000235220"/>
    </source>
</evidence>
<dbReference type="GeneID" id="109013126"/>
<evidence type="ECO:0000313" key="3">
    <source>
        <dbReference type="RefSeq" id="XP_018850654.1"/>
    </source>
</evidence>
<dbReference type="OrthoDB" id="695890at2759"/>
<sequence>MSSISQGLVLATAMAISSTALFLAYCRQKSFPPTQISENQDPQHPEKQILRSCLYSEEKKKERKKKKVQFAEDVKDPSGNGDKYRKEQTKPSKAEMDCRNKIRGVRGMPENRIALYNGILKDRVQRMQCSY</sequence>
<gene>
    <name evidence="3" type="primary">LOC109013126</name>
</gene>
<reference evidence="3" key="1">
    <citation type="submission" date="2025-08" db="UniProtKB">
        <authorList>
            <consortium name="RefSeq"/>
        </authorList>
    </citation>
    <scope>IDENTIFICATION</scope>
    <source>
        <tissue evidence="3">Leaves</tissue>
    </source>
</reference>
<dbReference type="KEGG" id="jre:109013126"/>
<dbReference type="Gramene" id="Jr07_31130_p1">
    <property type="protein sequence ID" value="cds.Jr07_31130_p1"/>
    <property type="gene ID" value="Jr07_31130"/>
</dbReference>